<evidence type="ECO:0000313" key="8">
    <source>
        <dbReference type="EMBL" id="SDO88350.1"/>
    </source>
</evidence>
<evidence type="ECO:0000256" key="5">
    <source>
        <dbReference type="PROSITE-ProRule" id="PRU00335"/>
    </source>
</evidence>
<dbReference type="STRING" id="1090615.SAMN04515671_2229"/>
<keyword evidence="4" id="KW-0804">Transcription</keyword>
<accession>A0A1H0N7P4</accession>
<gene>
    <name evidence="8" type="ORF">SAMN04515671_2229</name>
</gene>
<dbReference type="Gene3D" id="1.10.357.10">
    <property type="entry name" value="Tetracycline Repressor, domain 2"/>
    <property type="match status" value="1"/>
</dbReference>
<evidence type="ECO:0000256" key="6">
    <source>
        <dbReference type="SAM" id="MobiDB-lite"/>
    </source>
</evidence>
<evidence type="ECO:0000256" key="3">
    <source>
        <dbReference type="ARBA" id="ARBA00023125"/>
    </source>
</evidence>
<feature type="domain" description="HTH tetR-type" evidence="7">
    <location>
        <begin position="30"/>
        <end position="90"/>
    </location>
</feature>
<sequence>MLTGRTPARGTGGSVARGRREGDRVRQPTEIRRQLIVEAARVLIADRGLFAASMRDIAQGAGVSLGTVTYHFTGIAELLAEVLHAEMDDFYRPISARAALEPDGAAALGTIIDGFFADGARTVEHWRLWLDFWTLSAHDQFHADWQVKVYVQWRADIVAILERGRTDGTFEFDDIDVAAMEFMAVFDGWAAQAFLPGGPIGPQRARALLHDYVDRRLAAAPDTARSNREPHRRSRDRT</sequence>
<dbReference type="GO" id="GO:0003700">
    <property type="term" value="F:DNA-binding transcription factor activity"/>
    <property type="evidence" value="ECO:0007669"/>
    <property type="project" value="TreeGrafter"/>
</dbReference>
<dbReference type="PROSITE" id="PS50977">
    <property type="entry name" value="HTH_TETR_2"/>
    <property type="match status" value="1"/>
</dbReference>
<dbReference type="PANTHER" id="PTHR30055:SF228">
    <property type="entry name" value="TRANSCRIPTIONAL REGULATOR-RELATED"/>
    <property type="match status" value="1"/>
</dbReference>
<dbReference type="Pfam" id="PF00440">
    <property type="entry name" value="TetR_N"/>
    <property type="match status" value="1"/>
</dbReference>
<dbReference type="SUPFAM" id="SSF46689">
    <property type="entry name" value="Homeodomain-like"/>
    <property type="match status" value="1"/>
</dbReference>
<evidence type="ECO:0000256" key="4">
    <source>
        <dbReference type="ARBA" id="ARBA00023163"/>
    </source>
</evidence>
<feature type="DNA-binding region" description="H-T-H motif" evidence="5">
    <location>
        <begin position="53"/>
        <end position="72"/>
    </location>
</feature>
<name>A0A1H0N7P4_9ACTN</name>
<dbReference type="InterPro" id="IPR039538">
    <property type="entry name" value="BetI_C"/>
</dbReference>
<dbReference type="InterPro" id="IPR036271">
    <property type="entry name" value="Tet_transcr_reg_TetR-rel_C_sf"/>
</dbReference>
<evidence type="ECO:0000256" key="2">
    <source>
        <dbReference type="ARBA" id="ARBA00023015"/>
    </source>
</evidence>
<dbReference type="InterPro" id="IPR001647">
    <property type="entry name" value="HTH_TetR"/>
</dbReference>
<protein>
    <submittedName>
        <fullName evidence="8">DNA-binding transcriptional regulator, AcrR family</fullName>
    </submittedName>
</protein>
<dbReference type="InterPro" id="IPR050109">
    <property type="entry name" value="HTH-type_TetR-like_transc_reg"/>
</dbReference>
<organism evidence="8 9">
    <name type="scientific">Nakamurella panacisegetis</name>
    <dbReference type="NCBI Taxonomy" id="1090615"/>
    <lineage>
        <taxon>Bacteria</taxon>
        <taxon>Bacillati</taxon>
        <taxon>Actinomycetota</taxon>
        <taxon>Actinomycetes</taxon>
        <taxon>Nakamurellales</taxon>
        <taxon>Nakamurellaceae</taxon>
        <taxon>Nakamurella</taxon>
    </lineage>
</organism>
<keyword evidence="3 5" id="KW-0238">DNA-binding</keyword>
<keyword evidence="9" id="KW-1185">Reference proteome</keyword>
<dbReference type="PRINTS" id="PR00455">
    <property type="entry name" value="HTHTETR"/>
</dbReference>
<dbReference type="InterPro" id="IPR009057">
    <property type="entry name" value="Homeodomain-like_sf"/>
</dbReference>
<dbReference type="EMBL" id="LT629710">
    <property type="protein sequence ID" value="SDO88350.1"/>
    <property type="molecule type" value="Genomic_DNA"/>
</dbReference>
<keyword evidence="2" id="KW-0805">Transcription regulation</keyword>
<proteinExistence type="predicted"/>
<feature type="region of interest" description="Disordered" evidence="6">
    <location>
        <begin position="1"/>
        <end position="27"/>
    </location>
</feature>
<dbReference type="SUPFAM" id="SSF48498">
    <property type="entry name" value="Tetracyclin repressor-like, C-terminal domain"/>
    <property type="match status" value="1"/>
</dbReference>
<evidence type="ECO:0000256" key="1">
    <source>
        <dbReference type="ARBA" id="ARBA00022491"/>
    </source>
</evidence>
<evidence type="ECO:0000259" key="7">
    <source>
        <dbReference type="PROSITE" id="PS50977"/>
    </source>
</evidence>
<dbReference type="Pfam" id="PF13977">
    <property type="entry name" value="TetR_C_6"/>
    <property type="match status" value="1"/>
</dbReference>
<reference evidence="8 9" key="1">
    <citation type="submission" date="2016-10" db="EMBL/GenBank/DDBJ databases">
        <authorList>
            <person name="de Groot N.N."/>
        </authorList>
    </citation>
    <scope>NUCLEOTIDE SEQUENCE [LARGE SCALE GENOMIC DNA]</scope>
    <source>
        <strain evidence="9">P4-7,KCTC 19426,CECT 7604</strain>
    </source>
</reference>
<keyword evidence="1" id="KW-0678">Repressor</keyword>
<feature type="compositionally biased region" description="Basic and acidic residues" evidence="6">
    <location>
        <begin position="18"/>
        <end position="27"/>
    </location>
</feature>
<dbReference type="PANTHER" id="PTHR30055">
    <property type="entry name" value="HTH-TYPE TRANSCRIPTIONAL REGULATOR RUTR"/>
    <property type="match status" value="1"/>
</dbReference>
<dbReference type="AlphaFoldDB" id="A0A1H0N7P4"/>
<evidence type="ECO:0000313" key="9">
    <source>
        <dbReference type="Proteomes" id="UP000198741"/>
    </source>
</evidence>
<dbReference type="Proteomes" id="UP000198741">
    <property type="component" value="Chromosome I"/>
</dbReference>
<dbReference type="GO" id="GO:0000976">
    <property type="term" value="F:transcription cis-regulatory region binding"/>
    <property type="evidence" value="ECO:0007669"/>
    <property type="project" value="TreeGrafter"/>
</dbReference>